<dbReference type="EMBL" id="OU342829">
    <property type="protein sequence ID" value="CAG7580689.1"/>
    <property type="molecule type" value="Genomic_DNA"/>
</dbReference>
<protein>
    <submittedName>
        <fullName evidence="1">Uncharacterized protein</fullName>
    </submittedName>
</protein>
<name>A0A8D9FR56_9VIRU</name>
<proteinExistence type="predicted"/>
<gene>
    <name evidence="1" type="ORF">SLAVMIC_00523</name>
</gene>
<evidence type="ECO:0000313" key="1">
    <source>
        <dbReference type="EMBL" id="CAG7580689.1"/>
    </source>
</evidence>
<sequence>MYTYDVFVFGHDLSTDKELNNTLHEFDLEL</sequence>
<accession>A0A8D9FR56</accession>
<organism evidence="1">
    <name type="scientific">uncultured marine phage</name>
    <dbReference type="NCBI Taxonomy" id="707152"/>
    <lineage>
        <taxon>Viruses</taxon>
        <taxon>environmental samples</taxon>
    </lineage>
</organism>
<reference evidence="1" key="1">
    <citation type="submission" date="2021-06" db="EMBL/GenBank/DDBJ databases">
        <authorList>
            <person name="Gannon L."/>
            <person name="Redgwell R T."/>
            <person name="Michniewski S."/>
            <person name="Harrison D C."/>
            <person name="Millard A."/>
        </authorList>
    </citation>
    <scope>NUCLEOTIDE SEQUENCE</scope>
</reference>